<dbReference type="WBParaSite" id="PDA_v2.g27254.t1">
    <property type="protein sequence ID" value="PDA_v2.g27254.t1"/>
    <property type="gene ID" value="PDA_v2.g27254"/>
</dbReference>
<protein>
    <recommendedName>
        <fullName evidence="6">Serpentine receptor class gamma</fullName>
    </recommendedName>
</protein>
<name>A0A914Q863_9BILA</name>
<evidence type="ECO:0000256" key="2">
    <source>
        <dbReference type="ARBA" id="ARBA00005692"/>
    </source>
</evidence>
<dbReference type="GO" id="GO:0004888">
    <property type="term" value="F:transmembrane signaling receptor activity"/>
    <property type="evidence" value="ECO:0007669"/>
    <property type="project" value="InterPro"/>
</dbReference>
<keyword evidence="5 6" id="KW-0472">Membrane</keyword>
<comment type="caution">
    <text evidence="6">Lacks conserved residue(s) required for the propagation of feature annotation.</text>
</comment>
<evidence type="ECO:0000256" key="4">
    <source>
        <dbReference type="ARBA" id="ARBA00022989"/>
    </source>
</evidence>
<keyword evidence="3 6" id="KW-0812">Transmembrane</keyword>
<dbReference type="Pfam" id="PF02118">
    <property type="entry name" value="Srg"/>
    <property type="match status" value="1"/>
</dbReference>
<comment type="subcellular location">
    <subcellularLocation>
        <location evidence="1">Membrane</location>
        <topology evidence="1">Multi-pass membrane protein</topology>
    </subcellularLocation>
</comment>
<reference evidence="8" key="1">
    <citation type="submission" date="2022-11" db="UniProtKB">
        <authorList>
            <consortium name="WormBaseParasite"/>
        </authorList>
    </citation>
    <scope>IDENTIFICATION</scope>
</reference>
<comment type="similarity">
    <text evidence="2 6">Belongs to the nematode receptor-like protein srg family.</text>
</comment>
<dbReference type="SUPFAM" id="SSF81321">
    <property type="entry name" value="Family A G protein-coupled receptor-like"/>
    <property type="match status" value="1"/>
</dbReference>
<evidence type="ECO:0000256" key="5">
    <source>
        <dbReference type="ARBA" id="ARBA00023136"/>
    </source>
</evidence>
<evidence type="ECO:0000256" key="1">
    <source>
        <dbReference type="ARBA" id="ARBA00004141"/>
    </source>
</evidence>
<dbReference type="AlphaFoldDB" id="A0A914Q863"/>
<dbReference type="GO" id="GO:0016020">
    <property type="term" value="C:membrane"/>
    <property type="evidence" value="ECO:0007669"/>
    <property type="project" value="UniProtKB-SubCell"/>
</dbReference>
<feature type="transmembrane region" description="Helical" evidence="6">
    <location>
        <begin position="32"/>
        <end position="53"/>
    </location>
</feature>
<evidence type="ECO:0000313" key="8">
    <source>
        <dbReference type="WBParaSite" id="PDA_v2.g27254.t1"/>
    </source>
</evidence>
<keyword evidence="7" id="KW-1185">Reference proteome</keyword>
<sequence>MILGPWNTLMALNRFTAVWFWKRHSRIWRWKFVAAGIFLMFIYPFILSINMIIKNSYCYIHPSDNEKCEKYDIAALFVGTISNGIHVIIAAALGIITSLSSRCKIISVTPETRKFEQFLLLQSIISLILYGFDLYYTLTYNIAEDNTTLLRRILNNLSESYYIFFRISSALLLFFLS</sequence>
<dbReference type="GO" id="GO:0007606">
    <property type="term" value="P:sensory perception of chemical stimulus"/>
    <property type="evidence" value="ECO:0007669"/>
    <property type="project" value="UniProtKB-UniRule"/>
</dbReference>
<accession>A0A914Q863</accession>
<dbReference type="Proteomes" id="UP000887578">
    <property type="component" value="Unplaced"/>
</dbReference>
<dbReference type="InterPro" id="IPR000609">
    <property type="entry name" value="7TM_GPCR_serpentine_rcpt_Srg"/>
</dbReference>
<evidence type="ECO:0000313" key="7">
    <source>
        <dbReference type="Proteomes" id="UP000887578"/>
    </source>
</evidence>
<organism evidence="7 8">
    <name type="scientific">Panagrolaimus davidi</name>
    <dbReference type="NCBI Taxonomy" id="227884"/>
    <lineage>
        <taxon>Eukaryota</taxon>
        <taxon>Metazoa</taxon>
        <taxon>Ecdysozoa</taxon>
        <taxon>Nematoda</taxon>
        <taxon>Chromadorea</taxon>
        <taxon>Rhabditida</taxon>
        <taxon>Tylenchina</taxon>
        <taxon>Panagrolaimomorpha</taxon>
        <taxon>Panagrolaimoidea</taxon>
        <taxon>Panagrolaimidae</taxon>
        <taxon>Panagrolaimus</taxon>
    </lineage>
</organism>
<feature type="transmembrane region" description="Helical" evidence="6">
    <location>
        <begin position="118"/>
        <end position="140"/>
    </location>
</feature>
<evidence type="ECO:0000256" key="6">
    <source>
        <dbReference type="RuleBase" id="RU280813"/>
    </source>
</evidence>
<feature type="transmembrane region" description="Helical" evidence="6">
    <location>
        <begin position="73"/>
        <end position="97"/>
    </location>
</feature>
<proteinExistence type="inferred from homology"/>
<evidence type="ECO:0000256" key="3">
    <source>
        <dbReference type="ARBA" id="ARBA00022692"/>
    </source>
</evidence>
<keyword evidence="4 6" id="KW-1133">Transmembrane helix</keyword>